<evidence type="ECO:0000313" key="2">
    <source>
        <dbReference type="EMBL" id="BAT72597.1"/>
    </source>
</evidence>
<evidence type="ECO:0000313" key="3">
    <source>
        <dbReference type="Proteomes" id="UP000291084"/>
    </source>
</evidence>
<organism evidence="2 3">
    <name type="scientific">Vigna angularis var. angularis</name>
    <dbReference type="NCBI Taxonomy" id="157739"/>
    <lineage>
        <taxon>Eukaryota</taxon>
        <taxon>Viridiplantae</taxon>
        <taxon>Streptophyta</taxon>
        <taxon>Embryophyta</taxon>
        <taxon>Tracheophyta</taxon>
        <taxon>Spermatophyta</taxon>
        <taxon>Magnoliopsida</taxon>
        <taxon>eudicotyledons</taxon>
        <taxon>Gunneridae</taxon>
        <taxon>Pentapetalae</taxon>
        <taxon>rosids</taxon>
        <taxon>fabids</taxon>
        <taxon>Fabales</taxon>
        <taxon>Fabaceae</taxon>
        <taxon>Papilionoideae</taxon>
        <taxon>50 kb inversion clade</taxon>
        <taxon>NPAAA clade</taxon>
        <taxon>indigoferoid/millettioid clade</taxon>
        <taxon>Phaseoleae</taxon>
        <taxon>Vigna</taxon>
    </lineage>
</organism>
<feature type="signal peptide" evidence="1">
    <location>
        <begin position="1"/>
        <end position="17"/>
    </location>
</feature>
<dbReference type="EMBL" id="AP015034">
    <property type="protein sequence ID" value="BAT72597.1"/>
    <property type="molecule type" value="Genomic_DNA"/>
</dbReference>
<proteinExistence type="predicted"/>
<feature type="chain" id="PRO_5006616450" evidence="1">
    <location>
        <begin position="18"/>
        <end position="98"/>
    </location>
</feature>
<keyword evidence="1" id="KW-0732">Signal</keyword>
<gene>
    <name evidence="2" type="primary">Vigan.01G001700</name>
    <name evidence="2" type="ORF">VIGAN_01001700</name>
</gene>
<keyword evidence="3" id="KW-1185">Reference proteome</keyword>
<sequence length="98" mass="10756">MSFVIRLHCVAFGASLADPLLVTAVFSSEVLLYADKITQSVARVMVQASRLRANEDSLLHQWRLPLQELPGHLVAAPVHLKVLVPLESLVADLTDETI</sequence>
<dbReference type="Proteomes" id="UP000291084">
    <property type="component" value="Chromosome 1"/>
</dbReference>
<protein>
    <submittedName>
        <fullName evidence="2">Uncharacterized protein</fullName>
    </submittedName>
</protein>
<reference evidence="2 3" key="1">
    <citation type="journal article" date="2015" name="Sci. Rep.">
        <title>The power of single molecule real-time sequencing technology in the de novo assembly of a eukaryotic genome.</title>
        <authorList>
            <person name="Sakai H."/>
            <person name="Naito K."/>
            <person name="Ogiso-Tanaka E."/>
            <person name="Takahashi Y."/>
            <person name="Iseki K."/>
            <person name="Muto C."/>
            <person name="Satou K."/>
            <person name="Teruya K."/>
            <person name="Shiroma A."/>
            <person name="Shimoji M."/>
            <person name="Hirano T."/>
            <person name="Itoh T."/>
            <person name="Kaga A."/>
            <person name="Tomooka N."/>
        </authorList>
    </citation>
    <scope>NUCLEOTIDE SEQUENCE [LARGE SCALE GENOMIC DNA]</scope>
    <source>
        <strain evidence="3">cv. Shumari</strain>
    </source>
</reference>
<dbReference type="AlphaFoldDB" id="A0A0S3QWD6"/>
<accession>A0A0S3QWD6</accession>
<name>A0A0S3QWD6_PHAAN</name>
<evidence type="ECO:0000256" key="1">
    <source>
        <dbReference type="SAM" id="SignalP"/>
    </source>
</evidence>